<protein>
    <submittedName>
        <fullName evidence="1">Alcohol dehydrogenase 1</fullName>
    </submittedName>
</protein>
<dbReference type="AlphaFoldDB" id="A0A5K1K6K5"/>
<dbReference type="EMBL" id="LR729567">
    <property type="protein sequence ID" value="VWP01670.1"/>
    <property type="molecule type" value="Genomic_DNA"/>
</dbReference>
<gene>
    <name evidence="1" type="primary">G4MS58</name>
</gene>
<sequence>MAIHQLPTYNHLYDQLHLEDMTSLSALVRAALVLAVAAQGALAQHCTCNYDAGSVDFAISQSCCEQTGGFWDPSRLDCDVEYRPGLFADCCIAAGLPFQPCYD</sequence>
<evidence type="ECO:0000313" key="1">
    <source>
        <dbReference type="EMBL" id="VWP01670.1"/>
    </source>
</evidence>
<proteinExistence type="predicted"/>
<accession>A0A5K1K6K5</accession>
<reference evidence="1" key="1">
    <citation type="submission" date="2019-10" db="EMBL/GenBank/DDBJ databases">
        <authorList>
            <person name="Nor Muhammad N."/>
        </authorList>
    </citation>
    <scope>NUCLEOTIDE SEQUENCE</scope>
</reference>
<organism evidence="1">
    <name type="scientific">Ganoderma boninense</name>
    <dbReference type="NCBI Taxonomy" id="34458"/>
    <lineage>
        <taxon>Eukaryota</taxon>
        <taxon>Fungi</taxon>
        <taxon>Dikarya</taxon>
        <taxon>Basidiomycota</taxon>
        <taxon>Agaricomycotina</taxon>
        <taxon>Agaricomycetes</taxon>
        <taxon>Polyporales</taxon>
        <taxon>Polyporaceae</taxon>
        <taxon>Ganoderma</taxon>
    </lineage>
</organism>
<name>A0A5K1K6K5_9APHY</name>